<gene>
    <name evidence="1" type="ORF">DSO57_1009190</name>
</gene>
<comment type="caution">
    <text evidence="1">The sequence shown here is derived from an EMBL/GenBank/DDBJ whole genome shotgun (WGS) entry which is preliminary data.</text>
</comment>
<evidence type="ECO:0000313" key="1">
    <source>
        <dbReference type="EMBL" id="KAJ9081968.1"/>
    </source>
</evidence>
<protein>
    <submittedName>
        <fullName evidence="1">Uncharacterized protein</fullName>
    </submittedName>
</protein>
<dbReference type="EMBL" id="QTSX02001449">
    <property type="protein sequence ID" value="KAJ9081968.1"/>
    <property type="molecule type" value="Genomic_DNA"/>
</dbReference>
<organism evidence="1 2">
    <name type="scientific">Entomophthora muscae</name>
    <dbReference type="NCBI Taxonomy" id="34485"/>
    <lineage>
        <taxon>Eukaryota</taxon>
        <taxon>Fungi</taxon>
        <taxon>Fungi incertae sedis</taxon>
        <taxon>Zoopagomycota</taxon>
        <taxon>Entomophthoromycotina</taxon>
        <taxon>Entomophthoromycetes</taxon>
        <taxon>Entomophthorales</taxon>
        <taxon>Entomophthoraceae</taxon>
        <taxon>Entomophthora</taxon>
    </lineage>
</organism>
<reference evidence="1" key="1">
    <citation type="submission" date="2022-04" db="EMBL/GenBank/DDBJ databases">
        <title>Genome of the entomopathogenic fungus Entomophthora muscae.</title>
        <authorList>
            <person name="Elya C."/>
            <person name="Lovett B.R."/>
            <person name="Lee E."/>
            <person name="Macias A.M."/>
            <person name="Hajek A.E."/>
            <person name="De Bivort B.L."/>
            <person name="Kasson M.T."/>
            <person name="De Fine Licht H.H."/>
            <person name="Stajich J.E."/>
        </authorList>
    </citation>
    <scope>NUCLEOTIDE SEQUENCE</scope>
    <source>
        <strain evidence="1">Berkeley</strain>
    </source>
</reference>
<proteinExistence type="predicted"/>
<keyword evidence="2" id="KW-1185">Reference proteome</keyword>
<evidence type="ECO:0000313" key="2">
    <source>
        <dbReference type="Proteomes" id="UP001165960"/>
    </source>
</evidence>
<dbReference type="Proteomes" id="UP001165960">
    <property type="component" value="Unassembled WGS sequence"/>
</dbReference>
<sequence>MQAPVKSETEFIPKAHILNSNSQDSSNGSANTGVDPNYKVSFKQVFEPKTLTIAAFLTIYETAMCQKSEKLKKKHILTCLYPTCQ</sequence>
<name>A0ACC2U4M8_9FUNG</name>
<accession>A0ACC2U4M8</accession>